<dbReference type="AlphaFoldDB" id="A0A5K7ZY59"/>
<dbReference type="Gene3D" id="3.40.50.410">
    <property type="entry name" value="von Willebrand factor, type A domain"/>
    <property type="match status" value="1"/>
</dbReference>
<dbReference type="KEGG" id="dov:DSCO28_57540"/>
<name>A0A5K7ZY59_9BACT</name>
<evidence type="ECO:0000313" key="2">
    <source>
        <dbReference type="EMBL" id="BBO85188.1"/>
    </source>
</evidence>
<evidence type="ECO:0000259" key="1">
    <source>
        <dbReference type="PROSITE" id="PS50234"/>
    </source>
</evidence>
<dbReference type="InterPro" id="IPR002035">
    <property type="entry name" value="VWF_A"/>
</dbReference>
<dbReference type="EMBL" id="AP021876">
    <property type="protein sequence ID" value="BBO85188.1"/>
    <property type="molecule type" value="Genomic_DNA"/>
</dbReference>
<dbReference type="RefSeq" id="WP_155324874.1">
    <property type="nucleotide sequence ID" value="NZ_AP021876.1"/>
</dbReference>
<dbReference type="InterPro" id="IPR051928">
    <property type="entry name" value="NorD/CobT"/>
</dbReference>
<evidence type="ECO:0000313" key="3">
    <source>
        <dbReference type="Proteomes" id="UP000425960"/>
    </source>
</evidence>
<dbReference type="PROSITE" id="PS50234">
    <property type="entry name" value="VWFA"/>
    <property type="match status" value="1"/>
</dbReference>
<gene>
    <name evidence="2" type="ORF">DSCO28_57540</name>
</gene>
<dbReference type="Proteomes" id="UP000425960">
    <property type="component" value="Chromosome"/>
</dbReference>
<reference evidence="2 3" key="1">
    <citation type="submission" date="2019-11" db="EMBL/GenBank/DDBJ databases">
        <title>Comparative genomics of hydrocarbon-degrading Desulfosarcina strains.</title>
        <authorList>
            <person name="Watanabe M."/>
            <person name="Kojima H."/>
            <person name="Fukui M."/>
        </authorList>
    </citation>
    <scope>NUCLEOTIDE SEQUENCE [LARGE SCALE GENOMIC DNA]</scope>
    <source>
        <strain evidence="2 3">28bB2T</strain>
    </source>
</reference>
<sequence length="910" mass="101140">MAAVWQPDPQATLRRHLDHLTIADPEAARRLQTPLADLDPASPVEGMDRAIDTIIEALAVETSYGHTLADGVGRILAGGGQSRMERYLDRVTAAAAKGPTLATLMARHLPAVLTCPDEHLAVHFEAAVQVMLKKGTYTLNAPLETLSGLIDDGDIACAHAFLDLLTTAYALDTTYNRTVYLTHTLARAVAGFARRRRLWQIQGLTRIMGIDERLADGYLQGLAGGLHLLSEPALDRFLDQAIGRYDRNPDAGGRFLSLESRQARETCQALQVAVPLSAVRSNLERYLSARTGLAIGVRPLSTLSSRSASPPLVRCDGRAIYLPDEMDLLDDREANAGLYKLLVRLEAGAIEFGTFDLDTEMAVATAGMRPCQETSPVTALPSDLERLIRRFDRPDLALDLFTLFEHARTARSVRRRYPGLFRRLTDAQNDASLAAIGGDVPGGTLYPFYRHLVMQVPLSADPSQQTLFQAMADRFNRPTDGNDTDTPNHSARLTLEFYPALSRLGEGYIPLQAPFGRRFDPDRFGSFHAAYQRLASEIKTHLNAREIRVYRSDIQCLLVEQNGQLDASDLYRLIAGKPAAADPTATTVIDLPDLEALICRCGLGPQDIDKDGANAFRYREWDWCMGDYLPDRVRLLEHEIHSSDPGFYRRTLDTFHGLVRRIRYAFELLRPEEITILRQWREGDAFDYRALLDWAIDRKAGLIPSDRLFIKRVKRIRDVATLLLVDLSRSTANTVDERGTRVLDVEKQAIVLLCEALQVVGDRFAVAGFSGSGPLGVDYYRIKDLEAPFDDAVKSRISAMAPQRSTRMGAAIRHATALLQPVQARVRLIMILGDGFPNDLEYKGPYAVEDTRRAVMEARAAAVHVKAITVNISDNGQLDRLYGSHHHTLIGNVRDLPDKLVRVYSALTRH</sequence>
<organism evidence="2 3">
    <name type="scientific">Desulfosarcina ovata subsp. sediminis</name>
    <dbReference type="NCBI Taxonomy" id="885957"/>
    <lineage>
        <taxon>Bacteria</taxon>
        <taxon>Pseudomonadati</taxon>
        <taxon>Thermodesulfobacteriota</taxon>
        <taxon>Desulfobacteria</taxon>
        <taxon>Desulfobacterales</taxon>
        <taxon>Desulfosarcinaceae</taxon>
        <taxon>Desulfosarcina</taxon>
    </lineage>
</organism>
<dbReference type="SUPFAM" id="SSF53300">
    <property type="entry name" value="vWA-like"/>
    <property type="match status" value="1"/>
</dbReference>
<dbReference type="InterPro" id="IPR036465">
    <property type="entry name" value="vWFA_dom_sf"/>
</dbReference>
<dbReference type="PANTHER" id="PTHR41248">
    <property type="entry name" value="NORD PROTEIN"/>
    <property type="match status" value="1"/>
</dbReference>
<dbReference type="PANTHER" id="PTHR41248:SF1">
    <property type="entry name" value="NORD PROTEIN"/>
    <property type="match status" value="1"/>
</dbReference>
<proteinExistence type="predicted"/>
<protein>
    <recommendedName>
        <fullName evidence="1">VWFA domain-containing protein</fullName>
    </recommendedName>
</protein>
<accession>A0A5K7ZY59</accession>
<dbReference type="SMART" id="SM00327">
    <property type="entry name" value="VWA"/>
    <property type="match status" value="1"/>
</dbReference>
<dbReference type="CDD" id="cd01454">
    <property type="entry name" value="vWA_norD_type"/>
    <property type="match status" value="1"/>
</dbReference>
<feature type="domain" description="VWFA" evidence="1">
    <location>
        <begin position="720"/>
        <end position="907"/>
    </location>
</feature>